<sequence>MRWLICFLCISLMVCAEDKKKTRPRQVQPHFVGAGRPKNQMVKKKKSPTDKYFLSKTPLKKHKQKKIAKKTEKQEERPFYQKSPDKV</sequence>
<protein>
    <submittedName>
        <fullName evidence="2">Uncharacterized protein</fullName>
    </submittedName>
</protein>
<reference evidence="2 3" key="1">
    <citation type="submission" date="2020-01" db="EMBL/GenBank/DDBJ databases">
        <authorList>
            <person name="Sixt B."/>
            <person name="Schulz F."/>
            <person name="Kostanjsek R."/>
            <person name="Koestlbacher S."/>
            <person name="Collingro A."/>
            <person name="Toenshoff E."/>
            <person name="Horn M."/>
        </authorList>
    </citation>
    <scope>NUCLEOTIDE SEQUENCE [LARGE SCALE GENOMIC DNA]</scope>
    <source>
        <strain evidence="2 3">15C</strain>
    </source>
</reference>
<name>A0ABX8YZK5_9BACT</name>
<proteinExistence type="predicted"/>
<feature type="compositionally biased region" description="Basic residues" evidence="1">
    <location>
        <begin position="58"/>
        <end position="68"/>
    </location>
</feature>
<dbReference type="EMBL" id="CP075585">
    <property type="protein sequence ID" value="QZA58528.1"/>
    <property type="molecule type" value="Genomic_DNA"/>
</dbReference>
<organism evidence="2 3">
    <name type="scientific">Candidatus Rhabdochlamydia porcellionis</name>
    <dbReference type="NCBI Taxonomy" id="225148"/>
    <lineage>
        <taxon>Bacteria</taxon>
        <taxon>Pseudomonadati</taxon>
        <taxon>Chlamydiota</taxon>
        <taxon>Chlamydiia</taxon>
        <taxon>Parachlamydiales</taxon>
        <taxon>Candidatus Rhabdochlamydiaceae</taxon>
        <taxon>Candidatus Rhabdochlamydia</taxon>
    </lineage>
</organism>
<keyword evidence="3" id="KW-1185">Reference proteome</keyword>
<evidence type="ECO:0000256" key="1">
    <source>
        <dbReference type="SAM" id="MobiDB-lite"/>
    </source>
</evidence>
<evidence type="ECO:0000313" key="2">
    <source>
        <dbReference type="EMBL" id="QZA58528.1"/>
    </source>
</evidence>
<dbReference type="RefSeq" id="WP_194844941.1">
    <property type="nucleotide sequence ID" value="NZ_CP075585.1"/>
</dbReference>
<feature type="compositionally biased region" description="Basic and acidic residues" evidence="1">
    <location>
        <begin position="69"/>
        <end position="87"/>
    </location>
</feature>
<dbReference type="Proteomes" id="UP000822862">
    <property type="component" value="Chromosome"/>
</dbReference>
<evidence type="ECO:0000313" key="3">
    <source>
        <dbReference type="Proteomes" id="UP000822862"/>
    </source>
</evidence>
<feature type="region of interest" description="Disordered" evidence="1">
    <location>
        <begin position="21"/>
        <end position="87"/>
    </location>
</feature>
<accession>A0ABX8YZK5</accession>
<gene>
    <name evidence="2" type="ORF">RHAB15C_0000403</name>
</gene>
<reference evidence="2 3" key="2">
    <citation type="submission" date="2021-05" db="EMBL/GenBank/DDBJ databases">
        <title>Ecology and evolution of chlamydial symbionts of arthropods.</title>
        <authorList>
            <person name="Halter T."/>
            <person name="Sixt B.S."/>
            <person name="Toenshoff E.R."/>
            <person name="Koestlbacher S."/>
            <person name="Schulz F."/>
            <person name="Kostanjsek R."/>
            <person name="Collingro A."/>
            <person name="Hendrickx F."/>
            <person name="Horn M."/>
        </authorList>
    </citation>
    <scope>NUCLEOTIDE SEQUENCE [LARGE SCALE GENOMIC DNA]</scope>
    <source>
        <strain evidence="2 3">15C</strain>
    </source>
</reference>